<keyword evidence="3 8" id="KW-0732">Signal</keyword>
<dbReference type="GO" id="GO:0004190">
    <property type="term" value="F:aspartic-type endopeptidase activity"/>
    <property type="evidence" value="ECO:0007669"/>
    <property type="project" value="UniProtKB-KW"/>
</dbReference>
<keyword evidence="7" id="KW-0472">Membrane</keyword>
<feature type="signal peptide" evidence="8">
    <location>
        <begin position="1"/>
        <end position="26"/>
    </location>
</feature>
<name>A0A1Y3DHM1_PLAKN</name>
<dbReference type="InterPro" id="IPR021109">
    <property type="entry name" value="Peptidase_aspartic_dom_sf"/>
</dbReference>
<evidence type="ECO:0000259" key="9">
    <source>
        <dbReference type="PROSITE" id="PS51767"/>
    </source>
</evidence>
<keyword evidence="4" id="KW-0064">Aspartyl protease</keyword>
<dbReference type="PANTHER" id="PTHR47965:SF12">
    <property type="entry name" value="ASPARTIC PROTEINASE 3-RELATED"/>
    <property type="match status" value="1"/>
</dbReference>
<evidence type="ECO:0000313" key="11">
    <source>
        <dbReference type="Proteomes" id="UP000195012"/>
    </source>
</evidence>
<evidence type="ECO:0000256" key="2">
    <source>
        <dbReference type="ARBA" id="ARBA00022670"/>
    </source>
</evidence>
<dbReference type="CDD" id="cd05471">
    <property type="entry name" value="pepsin_like"/>
    <property type="match status" value="1"/>
</dbReference>
<sequence length="564" mass="62457">MALIIPLLFTLATLLLHTQNVTVCSADHFGEAIRRKAFKVQRSVRGDPGVNSAITSKRVNGASTTSKGNSLLEAKKREQDYFTLKINEQNFRWSLPLLMGSKKTPLELGIVTSTPITALYCSYNAKPNEEMNNIKYEVNASEGVKYISCKSRYCTAIGQGNTCAPIEHFFKMIHDFGLRKKNCTNRFCTYINDINFLNVNTKLDKRNMSVCSFSSNLGSEQVEGFYFRDSFYLYDTVKFDYKHFGCVTQSGVLTFNNVISGFIGLAYNRADAIANKKESSSILHTLVQKSVSKKNIFGLCFVEGGGFATFGGINNEALRKVLPVSKLQMGFQHLGGEDPQATSHEIVWLAYSDTSKSTYSLLLKEVNMVSTSNRVENAIGRVAVIDSYNYFLSFPAEITAKLKTAIYNSCVGNDNKCSNIINKGVFTLKNGGVDDFPTVELVFDDGKVLIHPKDYLIHEGDGVYRVLINSEETLKLGIPFFLNKYLTFDNENGKIGVGPSDCTFEMKGVSPGVDLSATEADSNDDPEDKDFTIEDFFQENKLMILALTSLSVVGAIVGGVFFFG</sequence>
<reference evidence="10 11" key="1">
    <citation type="submission" date="2017-05" db="EMBL/GenBank/DDBJ databases">
        <title>PacBio assembly of a Plasmodium knowlesi genome sequence with Hi-C correction and manual annotation of the SICAvar gene family.</title>
        <authorList>
            <person name="Lapp S.A."/>
            <person name="Geraldo J.A."/>
            <person name="Chien J.-T."/>
            <person name="Ay F."/>
            <person name="Pakala S.B."/>
            <person name="Batugedara G."/>
            <person name="Humphrey J.C."/>
            <person name="Debarry J.D."/>
            <person name="Le Roch K.G."/>
            <person name="Galinski M.R."/>
            <person name="Kissinger J.C."/>
        </authorList>
    </citation>
    <scope>NUCLEOTIDE SEQUENCE [LARGE SCALE GENOMIC DNA]</scope>
    <source>
        <strain evidence="11">Malayan Strain Pk1 (A+)</strain>
    </source>
</reference>
<dbReference type="eggNOG" id="ENOG502QXDS">
    <property type="taxonomic scope" value="Eukaryota"/>
</dbReference>
<dbReference type="EMBL" id="NETL01000028">
    <property type="protein sequence ID" value="OTN64044.1"/>
    <property type="molecule type" value="Genomic_DNA"/>
</dbReference>
<dbReference type="SUPFAM" id="SSF50630">
    <property type="entry name" value="Acid proteases"/>
    <property type="match status" value="1"/>
</dbReference>
<dbReference type="InterPro" id="IPR034164">
    <property type="entry name" value="Pepsin-like_dom"/>
</dbReference>
<proteinExistence type="inferred from homology"/>
<dbReference type="InterPro" id="IPR033121">
    <property type="entry name" value="PEPTIDASE_A1"/>
</dbReference>
<keyword evidence="7" id="KW-1133">Transmembrane helix</keyword>
<comment type="similarity">
    <text evidence="1">Belongs to the peptidase A1 family.</text>
</comment>
<protein>
    <submittedName>
        <fullName evidence="10">Putative Aspartyl protease</fullName>
    </submittedName>
</protein>
<keyword evidence="2 10" id="KW-0645">Protease</keyword>
<evidence type="ECO:0000256" key="7">
    <source>
        <dbReference type="SAM" id="Phobius"/>
    </source>
</evidence>
<keyword evidence="6" id="KW-0865">Zymogen</keyword>
<dbReference type="InterPro" id="IPR001461">
    <property type="entry name" value="Aspartic_peptidase_A1"/>
</dbReference>
<dbReference type="Proteomes" id="UP000195012">
    <property type="component" value="Unassembled WGS sequence"/>
</dbReference>
<feature type="domain" description="Peptidase A1" evidence="9">
    <location>
        <begin position="93"/>
        <end position="498"/>
    </location>
</feature>
<evidence type="ECO:0000256" key="6">
    <source>
        <dbReference type="ARBA" id="ARBA00023145"/>
    </source>
</evidence>
<comment type="caution">
    <text evidence="10">The sequence shown here is derived from an EMBL/GenBank/DDBJ whole genome shotgun (WGS) entry which is preliminary data.</text>
</comment>
<dbReference type="VEuPathDB" id="PlasmoDB:PKNH_1453800"/>
<gene>
    <name evidence="10" type="ORF">PKNOH_S140272000</name>
</gene>
<feature type="transmembrane region" description="Helical" evidence="7">
    <location>
        <begin position="542"/>
        <end position="563"/>
    </location>
</feature>
<evidence type="ECO:0000313" key="10">
    <source>
        <dbReference type="EMBL" id="OTN64044.1"/>
    </source>
</evidence>
<keyword evidence="5" id="KW-0378">Hydrolase</keyword>
<dbReference type="OrthoDB" id="2747330at2759"/>
<dbReference type="AlphaFoldDB" id="A0A1Y3DHM1"/>
<keyword evidence="7" id="KW-0812">Transmembrane</keyword>
<evidence type="ECO:0000256" key="1">
    <source>
        <dbReference type="ARBA" id="ARBA00007447"/>
    </source>
</evidence>
<dbReference type="Gene3D" id="2.40.70.10">
    <property type="entry name" value="Acid Proteases"/>
    <property type="match status" value="2"/>
</dbReference>
<evidence type="ECO:0000256" key="3">
    <source>
        <dbReference type="ARBA" id="ARBA00022729"/>
    </source>
</evidence>
<evidence type="ECO:0000256" key="8">
    <source>
        <dbReference type="SAM" id="SignalP"/>
    </source>
</evidence>
<dbReference type="PROSITE" id="PS51767">
    <property type="entry name" value="PEPTIDASE_A1"/>
    <property type="match status" value="1"/>
</dbReference>
<evidence type="ECO:0000256" key="4">
    <source>
        <dbReference type="ARBA" id="ARBA00022750"/>
    </source>
</evidence>
<dbReference type="Pfam" id="PF00026">
    <property type="entry name" value="Asp"/>
    <property type="match status" value="2"/>
</dbReference>
<dbReference type="VEuPathDB" id="PlasmoDB:PKA1H_140059500"/>
<dbReference type="OMA" id="NDYIIHE"/>
<evidence type="ECO:0000256" key="5">
    <source>
        <dbReference type="ARBA" id="ARBA00022801"/>
    </source>
</evidence>
<accession>A0A1Y3DHM1</accession>
<dbReference type="VEuPathDB" id="PlasmoDB:PKNOH_S140272000"/>
<dbReference type="GO" id="GO:0006508">
    <property type="term" value="P:proteolysis"/>
    <property type="evidence" value="ECO:0007669"/>
    <property type="project" value="UniProtKB-KW"/>
</dbReference>
<dbReference type="PANTHER" id="PTHR47965">
    <property type="entry name" value="ASPARTYL PROTEASE-RELATED"/>
    <property type="match status" value="1"/>
</dbReference>
<organism evidence="10 11">
    <name type="scientific">Plasmodium knowlesi</name>
    <dbReference type="NCBI Taxonomy" id="5850"/>
    <lineage>
        <taxon>Eukaryota</taxon>
        <taxon>Sar</taxon>
        <taxon>Alveolata</taxon>
        <taxon>Apicomplexa</taxon>
        <taxon>Aconoidasida</taxon>
        <taxon>Haemosporida</taxon>
        <taxon>Plasmodiidae</taxon>
        <taxon>Plasmodium</taxon>
        <taxon>Plasmodium (Plasmodium)</taxon>
    </lineage>
</organism>
<feature type="chain" id="PRO_5011006445" evidence="8">
    <location>
        <begin position="27"/>
        <end position="564"/>
    </location>
</feature>